<evidence type="ECO:0000313" key="12">
    <source>
        <dbReference type="Proteomes" id="UP001597076"/>
    </source>
</evidence>
<dbReference type="GO" id="GO:0005525">
    <property type="term" value="F:GTP binding"/>
    <property type="evidence" value="ECO:0007669"/>
    <property type="project" value="UniProtKB-UniRule"/>
</dbReference>
<dbReference type="RefSeq" id="WP_390290368.1">
    <property type="nucleotide sequence ID" value="NZ_JBHUDI010000011.1"/>
</dbReference>
<keyword evidence="1 8" id="KW-1003">Cell membrane</keyword>
<evidence type="ECO:0000256" key="3">
    <source>
        <dbReference type="ARBA" id="ARBA00022741"/>
    </source>
</evidence>
<evidence type="ECO:0000256" key="8">
    <source>
        <dbReference type="HAMAP-Rule" id="MF_00920"/>
    </source>
</evidence>
<dbReference type="InterPro" id="IPR004390">
    <property type="entry name" value="SR_rcpt_FtsY"/>
</dbReference>
<keyword evidence="4 8" id="KW-0378">Hydrolase</keyword>
<sequence>MFDNLKEKLGSFRESAEEAAEENVEDVDEADLEEEELETVESEADTDVAEATDTTPEPAADETAELAAGTAETETESEPEPEPESIESAPGDAAGSAEQEPATDSTPDRREADDADSVSETAADEPAPTADSDEESAGDEDDVDDDTGGGFGLGAKARSLLNGSNGDADDDAESDGETPDEEATAPSPESSTETAADRAPTVDEDEQTIDTDTGDERPADDADAGRGTGFGAKAKSLVKGKFVIEEEDLEGPLHELEMALLSSDVEMGVAEEILDNIRDELVGETRTFTTSTGEVVEEALHDAIYDVISVGQFDFNERIAIEDKPVTIVFTGVNGVGKTTTIAKLSRYFEERGYSTVMANGDTYRAGANEQIQEHADALDTKCISHEQGGDPAAVLYDAVEYAEANDIDIVLGDTAGRLHTDEGLMDQLEKIDRVVGPDMTLFVDEAVAGQDAVNRAREFNDAAEIDGAILTKADADSNGGAAISIAHVTGKPILFLGVGQGYDDLERFDPEEMVDRLLADE</sequence>
<feature type="compositionally biased region" description="Acidic residues" evidence="9">
    <location>
        <begin position="17"/>
        <end position="50"/>
    </location>
</feature>
<evidence type="ECO:0000313" key="11">
    <source>
        <dbReference type="EMBL" id="MFD1565431.1"/>
    </source>
</evidence>
<evidence type="ECO:0000256" key="9">
    <source>
        <dbReference type="SAM" id="MobiDB-lite"/>
    </source>
</evidence>
<keyword evidence="12" id="KW-1185">Reference proteome</keyword>
<evidence type="ECO:0000256" key="5">
    <source>
        <dbReference type="ARBA" id="ARBA00023134"/>
    </source>
</evidence>
<dbReference type="AlphaFoldDB" id="A0ABD6BKH6"/>
<feature type="binding site" evidence="8">
    <location>
        <begin position="332"/>
        <end position="339"/>
    </location>
    <ligand>
        <name>GTP</name>
        <dbReference type="ChEBI" id="CHEBI:37565"/>
    </ligand>
</feature>
<dbReference type="EMBL" id="JBHUDI010000011">
    <property type="protein sequence ID" value="MFD1565431.1"/>
    <property type="molecule type" value="Genomic_DNA"/>
</dbReference>
<keyword evidence="2 8" id="KW-0963">Cytoplasm</keyword>
<dbReference type="InterPro" id="IPR027417">
    <property type="entry name" value="P-loop_NTPase"/>
</dbReference>
<reference evidence="11 12" key="1">
    <citation type="journal article" date="2019" name="Int. J. Syst. Evol. Microbiol.">
        <title>The Global Catalogue of Microorganisms (GCM) 10K type strain sequencing project: providing services to taxonomists for standard genome sequencing and annotation.</title>
        <authorList>
            <consortium name="The Broad Institute Genomics Platform"/>
            <consortium name="The Broad Institute Genome Sequencing Center for Infectious Disease"/>
            <person name="Wu L."/>
            <person name="Ma J."/>
        </authorList>
    </citation>
    <scope>NUCLEOTIDE SEQUENCE [LARGE SCALE GENOMIC DNA]</scope>
    <source>
        <strain evidence="11 12">CGMCC 1.12230</strain>
    </source>
</reference>
<feature type="compositionally biased region" description="Acidic residues" evidence="9">
    <location>
        <begin position="73"/>
        <end position="85"/>
    </location>
</feature>
<dbReference type="NCBIfam" id="TIGR00064">
    <property type="entry name" value="ftsY"/>
    <property type="match status" value="1"/>
</dbReference>
<dbReference type="EC" id="3.6.5.4" evidence="8"/>
<evidence type="ECO:0000256" key="7">
    <source>
        <dbReference type="ARBA" id="ARBA00023170"/>
    </source>
</evidence>
<feature type="compositionally biased region" description="Acidic residues" evidence="9">
    <location>
        <begin position="167"/>
        <end position="183"/>
    </location>
</feature>
<feature type="compositionally biased region" description="Basic and acidic residues" evidence="9">
    <location>
        <begin position="214"/>
        <end position="224"/>
    </location>
</feature>
<dbReference type="GO" id="GO:0005886">
    <property type="term" value="C:plasma membrane"/>
    <property type="evidence" value="ECO:0007669"/>
    <property type="project" value="UniProtKB-SubCell"/>
</dbReference>
<feature type="compositionally biased region" description="Acidic residues" evidence="9">
    <location>
        <begin position="202"/>
        <end position="213"/>
    </location>
</feature>
<dbReference type="Proteomes" id="UP001597076">
    <property type="component" value="Unassembled WGS sequence"/>
</dbReference>
<keyword evidence="3 8" id="KW-0547">Nucleotide-binding</keyword>
<dbReference type="InterPro" id="IPR003593">
    <property type="entry name" value="AAA+_ATPase"/>
</dbReference>
<feature type="binding site" evidence="8">
    <location>
        <begin position="414"/>
        <end position="418"/>
    </location>
    <ligand>
        <name>GTP</name>
        <dbReference type="ChEBI" id="CHEBI:37565"/>
    </ligand>
</feature>
<feature type="binding site" evidence="8">
    <location>
        <begin position="472"/>
        <end position="475"/>
    </location>
    <ligand>
        <name>GTP</name>
        <dbReference type="ChEBI" id="CHEBI:37565"/>
    </ligand>
</feature>
<dbReference type="SUPFAM" id="SSF52540">
    <property type="entry name" value="P-loop containing nucleoside triphosphate hydrolases"/>
    <property type="match status" value="1"/>
</dbReference>
<dbReference type="Pfam" id="PF00448">
    <property type="entry name" value="SRP54"/>
    <property type="match status" value="1"/>
</dbReference>
<feature type="region of interest" description="Disordered" evidence="9">
    <location>
        <begin position="1"/>
        <end position="230"/>
    </location>
</feature>
<dbReference type="PROSITE" id="PS00300">
    <property type="entry name" value="SRP54"/>
    <property type="match status" value="1"/>
</dbReference>
<comment type="function">
    <text evidence="8">Involved in targeting and insertion of nascent membrane proteins into the cytoplasmic membrane. Acts as a receptor for the complex formed by the signal recognition particle (SRP) and the ribosome-nascent chain (RNC).</text>
</comment>
<evidence type="ECO:0000256" key="1">
    <source>
        <dbReference type="ARBA" id="ARBA00022475"/>
    </source>
</evidence>
<keyword evidence="7 8" id="KW-0675">Receptor</keyword>
<dbReference type="InterPro" id="IPR000897">
    <property type="entry name" value="SRP54_GTPase_dom"/>
</dbReference>
<comment type="subcellular location">
    <subcellularLocation>
        <location evidence="8">Cell membrane</location>
        <topology evidence="8">Peripheral membrane protein</topology>
        <orientation evidence="8">Cytoplasmic side</orientation>
    </subcellularLocation>
    <subcellularLocation>
        <location evidence="8">Cytoplasm</location>
    </subcellularLocation>
</comment>
<dbReference type="Pfam" id="PF02881">
    <property type="entry name" value="SRP54_N"/>
    <property type="match status" value="1"/>
</dbReference>
<evidence type="ECO:0000256" key="4">
    <source>
        <dbReference type="ARBA" id="ARBA00022801"/>
    </source>
</evidence>
<dbReference type="GO" id="GO:0003924">
    <property type="term" value="F:GTPase activity"/>
    <property type="evidence" value="ECO:0007669"/>
    <property type="project" value="UniProtKB-UniRule"/>
</dbReference>
<feature type="domain" description="SRP54-type proteins GTP-binding" evidence="10">
    <location>
        <begin position="493"/>
        <end position="506"/>
    </location>
</feature>
<dbReference type="GO" id="GO:0005737">
    <property type="term" value="C:cytoplasm"/>
    <property type="evidence" value="ECO:0007669"/>
    <property type="project" value="UniProtKB-SubCell"/>
</dbReference>
<dbReference type="SUPFAM" id="SSF47364">
    <property type="entry name" value="Domain of the SRP/SRP receptor G-proteins"/>
    <property type="match status" value="1"/>
</dbReference>
<evidence type="ECO:0000256" key="2">
    <source>
        <dbReference type="ARBA" id="ARBA00022490"/>
    </source>
</evidence>
<comment type="similarity">
    <text evidence="8">Belongs to the GTP-binding SRP family. FtsY subfamily.</text>
</comment>
<keyword evidence="5 8" id="KW-0342">GTP-binding</keyword>
<dbReference type="PANTHER" id="PTHR43134">
    <property type="entry name" value="SIGNAL RECOGNITION PARTICLE RECEPTOR SUBUNIT ALPHA"/>
    <property type="match status" value="1"/>
</dbReference>
<dbReference type="SMART" id="SM00382">
    <property type="entry name" value="AAA"/>
    <property type="match status" value="1"/>
</dbReference>
<dbReference type="InterPro" id="IPR042101">
    <property type="entry name" value="SRP54_N_sf"/>
</dbReference>
<name>A0ABD6BKH6_9EURY</name>
<dbReference type="HAMAP" id="MF_00920">
    <property type="entry name" value="FtsY"/>
    <property type="match status" value="1"/>
</dbReference>
<dbReference type="FunFam" id="3.40.50.300:FF:000566">
    <property type="entry name" value="Signal recognition particle receptor subunit alpha"/>
    <property type="match status" value="1"/>
</dbReference>
<keyword evidence="6 8" id="KW-0472">Membrane</keyword>
<feature type="compositionally biased region" description="Basic and acidic residues" evidence="9">
    <location>
        <begin position="1"/>
        <end position="16"/>
    </location>
</feature>
<proteinExistence type="inferred from homology"/>
<dbReference type="Gene3D" id="1.20.120.140">
    <property type="entry name" value="Signal recognition particle SRP54, nucleotide-binding domain"/>
    <property type="match status" value="1"/>
</dbReference>
<comment type="subunit">
    <text evidence="8">Part of the signal recognition particle protein translocation system, which is composed of SRP and FtsY.</text>
</comment>
<comment type="catalytic activity">
    <reaction evidence="8">
        <text>GTP + H2O = GDP + phosphate + H(+)</text>
        <dbReference type="Rhea" id="RHEA:19669"/>
        <dbReference type="ChEBI" id="CHEBI:15377"/>
        <dbReference type="ChEBI" id="CHEBI:15378"/>
        <dbReference type="ChEBI" id="CHEBI:37565"/>
        <dbReference type="ChEBI" id="CHEBI:43474"/>
        <dbReference type="ChEBI" id="CHEBI:58189"/>
        <dbReference type="EC" id="3.6.5.4"/>
    </reaction>
</comment>
<dbReference type="SMART" id="SM00963">
    <property type="entry name" value="SRP54_N"/>
    <property type="match status" value="1"/>
</dbReference>
<comment type="caution">
    <text evidence="11">The sequence shown here is derived from an EMBL/GenBank/DDBJ whole genome shotgun (WGS) entry which is preliminary data.</text>
</comment>
<dbReference type="GO" id="GO:0006612">
    <property type="term" value="P:protein targeting to membrane"/>
    <property type="evidence" value="ECO:0007669"/>
    <property type="project" value="UniProtKB-UniRule"/>
</dbReference>
<evidence type="ECO:0000256" key="6">
    <source>
        <dbReference type="ARBA" id="ARBA00023136"/>
    </source>
</evidence>
<feature type="compositionally biased region" description="Acidic residues" evidence="9">
    <location>
        <begin position="131"/>
        <end position="147"/>
    </location>
</feature>
<dbReference type="Gene3D" id="3.40.50.300">
    <property type="entry name" value="P-loop containing nucleotide triphosphate hydrolases"/>
    <property type="match status" value="1"/>
</dbReference>
<evidence type="ECO:0000259" key="10">
    <source>
        <dbReference type="PROSITE" id="PS00300"/>
    </source>
</evidence>
<gene>
    <name evidence="8 11" type="primary">ftsY</name>
    <name evidence="11" type="ORF">ACFR99_17990</name>
</gene>
<organism evidence="11 12">
    <name type="scientific">Haloarchaeobius amylolyticus</name>
    <dbReference type="NCBI Taxonomy" id="1198296"/>
    <lineage>
        <taxon>Archaea</taxon>
        <taxon>Methanobacteriati</taxon>
        <taxon>Methanobacteriota</taxon>
        <taxon>Stenosarchaea group</taxon>
        <taxon>Halobacteria</taxon>
        <taxon>Halobacteriales</taxon>
        <taxon>Halorubellaceae</taxon>
        <taxon>Haloarchaeobius</taxon>
    </lineage>
</organism>
<dbReference type="PANTHER" id="PTHR43134:SF1">
    <property type="entry name" value="SIGNAL RECOGNITION PARTICLE RECEPTOR SUBUNIT ALPHA"/>
    <property type="match status" value="1"/>
</dbReference>
<protein>
    <recommendedName>
        <fullName evidence="8">Signal recognition particle receptor FtsY</fullName>
        <shortName evidence="8">SRP receptor</shortName>
        <ecNumber evidence="8">3.6.5.4</ecNumber>
    </recommendedName>
</protein>
<accession>A0ABD6BKH6</accession>
<dbReference type="SMART" id="SM00962">
    <property type="entry name" value="SRP54"/>
    <property type="match status" value="1"/>
</dbReference>
<dbReference type="InterPro" id="IPR013822">
    <property type="entry name" value="Signal_recog_particl_SRP54_hlx"/>
</dbReference>
<dbReference type="InterPro" id="IPR036225">
    <property type="entry name" value="SRP/SRP_N"/>
</dbReference>